<dbReference type="RefSeq" id="WP_070792948.1">
    <property type="nucleotide sequence ID" value="NZ_MKIR01000024.1"/>
</dbReference>
<feature type="domain" description="BD-FAE-like" evidence="2">
    <location>
        <begin position="81"/>
        <end position="277"/>
    </location>
</feature>
<dbReference type="Gene3D" id="3.40.50.1820">
    <property type="entry name" value="alpha/beta hydrolase"/>
    <property type="match status" value="1"/>
</dbReference>
<evidence type="ECO:0000313" key="4">
    <source>
        <dbReference type="Proteomes" id="UP000178622"/>
    </source>
</evidence>
<evidence type="ECO:0000313" key="3">
    <source>
        <dbReference type="EMBL" id="OFI48553.1"/>
    </source>
</evidence>
<proteinExistence type="predicted"/>
<dbReference type="Proteomes" id="UP000178622">
    <property type="component" value="Unassembled WGS sequence"/>
</dbReference>
<gene>
    <name evidence="3" type="ORF">BG261_06555</name>
</gene>
<dbReference type="OrthoDB" id="9815425at2"/>
<keyword evidence="1" id="KW-0378">Hydrolase</keyword>
<name>A0A1E8GLP0_9LACT</name>
<keyword evidence="4" id="KW-1185">Reference proteome</keyword>
<dbReference type="InterPro" id="IPR029058">
    <property type="entry name" value="AB_hydrolase_fold"/>
</dbReference>
<dbReference type="InterPro" id="IPR049492">
    <property type="entry name" value="BD-FAE-like_dom"/>
</dbReference>
<dbReference type="GO" id="GO:0016787">
    <property type="term" value="F:hydrolase activity"/>
    <property type="evidence" value="ECO:0007669"/>
    <property type="project" value="UniProtKB-KW"/>
</dbReference>
<evidence type="ECO:0000256" key="1">
    <source>
        <dbReference type="ARBA" id="ARBA00022801"/>
    </source>
</evidence>
<dbReference type="Pfam" id="PF20434">
    <property type="entry name" value="BD-FAE"/>
    <property type="match status" value="1"/>
</dbReference>
<dbReference type="PANTHER" id="PTHR48081">
    <property type="entry name" value="AB HYDROLASE SUPERFAMILY PROTEIN C4A8.06C"/>
    <property type="match status" value="1"/>
</dbReference>
<reference evidence="4" key="1">
    <citation type="submission" date="2016-09" db="EMBL/GenBank/DDBJ databases">
        <title>Draft genome sequence of a novel species of the family Streptococcaceae isolated from flowers.</title>
        <authorList>
            <person name="Chuah L.-O."/>
            <person name="Yap K.-P."/>
            <person name="Thong K.L."/>
            <person name="Liong M.T."/>
            <person name="Ahmad R."/>
            <person name="Rusul G."/>
        </authorList>
    </citation>
    <scope>NUCLEOTIDE SEQUENCE [LARGE SCALE GENOMIC DNA]</scope>
    <source>
        <strain evidence="4">DF1</strain>
    </source>
</reference>
<protein>
    <submittedName>
        <fullName evidence="3">Lipase</fullName>
    </submittedName>
</protein>
<dbReference type="InterPro" id="IPR050300">
    <property type="entry name" value="GDXG_lipolytic_enzyme"/>
</dbReference>
<dbReference type="SUPFAM" id="SSF53474">
    <property type="entry name" value="alpha/beta-Hydrolases"/>
    <property type="match status" value="1"/>
</dbReference>
<dbReference type="EMBL" id="MKIR01000024">
    <property type="protein sequence ID" value="OFI48553.1"/>
    <property type="molecule type" value="Genomic_DNA"/>
</dbReference>
<dbReference type="STRING" id="1859473.BG261_06555"/>
<dbReference type="AlphaFoldDB" id="A0A1E8GLP0"/>
<accession>A0A1E8GLP0</accession>
<sequence length="341" mass="38604">MKKKIAIIVSVAVAALLLIFFISVVVTMRVSPKPTAVVLNKAVFKEKGSISDKDSHEKTKDLVEAKYNLEYTSSHKNNTFDVYYPKEIKDKVPVLFWVHGGGYLGGDKEMVKEFASKLVAHNQVAVVSMNYELAPDSQYPNQLIQLDEFYKYMVKNQDQYKHFDFSKLFFGGDSAGAQIALQYGLVETNKEYADSMKFEQSIPKGHIKGMISYCGPVNLVNLIGLYGENQAATYTISSIAWSIIGTREWKTSPQIKEGSIAEHVTADYPPTYITDGNFYSFEDQGKSLEGKLKNLKVPVETLFFDDTNEMIFHEYQFNYTKPASVKCFEQTEGFIKEFSDK</sequence>
<organism evidence="3 4">
    <name type="scientific">Floricoccus tropicus</name>
    <dbReference type="NCBI Taxonomy" id="1859473"/>
    <lineage>
        <taxon>Bacteria</taxon>
        <taxon>Bacillati</taxon>
        <taxon>Bacillota</taxon>
        <taxon>Bacilli</taxon>
        <taxon>Lactobacillales</taxon>
        <taxon>Streptococcaceae</taxon>
        <taxon>Floricoccus</taxon>
    </lineage>
</organism>
<comment type="caution">
    <text evidence="3">The sequence shown here is derived from an EMBL/GenBank/DDBJ whole genome shotgun (WGS) entry which is preliminary data.</text>
</comment>
<evidence type="ECO:0000259" key="2">
    <source>
        <dbReference type="Pfam" id="PF20434"/>
    </source>
</evidence>